<dbReference type="SMART" id="SM00065">
    <property type="entry name" value="GAF"/>
    <property type="match status" value="1"/>
</dbReference>
<reference evidence="3" key="1">
    <citation type="submission" date="2012-06" db="EMBL/GenBank/DDBJ databases">
        <title>The complete genome of Flexibacter litoralis DSM 6794.</title>
        <authorList>
            <person name="Lucas S."/>
            <person name="Copeland A."/>
            <person name="Lapidus A."/>
            <person name="Glavina del Rio T."/>
            <person name="Dalin E."/>
            <person name="Tice H."/>
            <person name="Bruce D."/>
            <person name="Goodwin L."/>
            <person name="Pitluck S."/>
            <person name="Peters L."/>
            <person name="Ovchinnikova G."/>
            <person name="Lu M."/>
            <person name="Kyrpides N."/>
            <person name="Mavromatis K."/>
            <person name="Ivanova N."/>
            <person name="Brettin T."/>
            <person name="Detter J.C."/>
            <person name="Han C."/>
            <person name="Larimer F."/>
            <person name="Land M."/>
            <person name="Hauser L."/>
            <person name="Markowitz V."/>
            <person name="Cheng J.-F."/>
            <person name="Hugenholtz P."/>
            <person name="Woyke T."/>
            <person name="Wu D."/>
            <person name="Spring S."/>
            <person name="Lang E."/>
            <person name="Kopitz M."/>
            <person name="Brambilla E."/>
            <person name="Klenk H.-P."/>
            <person name="Eisen J.A."/>
        </authorList>
    </citation>
    <scope>NUCLEOTIDE SEQUENCE [LARGE SCALE GENOMIC DNA]</scope>
    <source>
        <strain evidence="3">ATCC 23117 / DSM 6794 / NBRC 15988 / NCIMB 1366 / Sio-4</strain>
    </source>
</reference>
<evidence type="ECO:0000259" key="1">
    <source>
        <dbReference type="PROSITE" id="PS50011"/>
    </source>
</evidence>
<dbReference type="SUPFAM" id="SSF52540">
    <property type="entry name" value="P-loop containing nucleoside triphosphate hydrolases"/>
    <property type="match status" value="1"/>
</dbReference>
<sequence>MSVATSLPKILFEGVNSIIYYRDTSEWNTPVIIKVIKNDFPTPTQLIQFNNEYEFTKDLKIEGIRKAYKKDKLESKPALVLEYFSGITFKKTFFENSWTYKDFLKVAINIAEALGQVHQNRIIHKDINSNNILADLATHRIKIIDFGISSRIDTRVQDLRSPDALEGTLAYISPEQTGRMNRAVDYRSDLYSLGVAFYEILTNKLPFTASDSIELVHCHLAQKPQPPHQVNPSVPRVLSEIVMKLLEKNAEDRYQSAFGLKTDLELSLKGFVANGNGKIDYFNLGQEDYSDRFSIPQKLYGREDEVKLLLNSFDRVSNGATELVLVEGYSGVGKTSLVNETHRSITEKRGYFIKGKFDQYQKNVPYSAIIQALNEFIEYLLTENKDSLADWKRKINKVLGENGQILLDILPNLEMIIGEHEPVQDLPPNEAKNRFNYVFKSFIRVISQKKHPIVLFVDDLQWADGASLNLLKVLMTDSENRYLLVVGAYRDNEVTSAHPLMIMVKSLQEQDAPVSSIVLDNLGYEDIEKLITESLKAQILQVKQLSYLIYRKTHGNAFFATQFLETLYEEGLLNFDIKSKQWQWDIVKIEEKKTTDNVVELMTAKIEKLPAETQEILKYAACVGDKFDLQMLRSVSGYSLKDIFDRIWVAIEEGMILPLDDNYKRIAILSEDPALEQRVNARFKFLHDRVQQAVYSLIPDSRRFEMHYKVGKIIKDSTPNGQLEGKIFDIVNQLNVGVALLEDQEERYELARLNLIAGKKAKSSAAYEPAYDYFYAGVALLDIVGWTDEYILALRLHNEAAEAAYLSGNGTGMEQFVNGVLTNANSFLDKVPVYDTKIQFLISKGKMQEAIKLAITTLKKLKVGFPRTVTKVHQIREIIRIRGLMTGKKVFDLANLPKMENKKKLAAMKILSGISLAAYVSGSPLYSMIIFRQVQLSIKYGNALVSTYAYSSYGIILCGVLGNINAGYRFGELAIKLLDQHDSERFKARTYMVANVMIRHWKEPLENSLKPLVKSYRKGIDTGFFEYAAFSIFMYVYYRFATGKELNEVEKEANMYISATYDLKQINPHHNIKLLRQTFLSYLGQTDNPAVLEGEEYPLELQEEILQGGNSASIFLHFFMKAALSYNFGENEKAYSYIILCEKYLTGITSTAGVPVYYMYDSLIHLAIYLNSSLWDRKRILRRIAKNQAKLYKFSKFCDSTNLHKYYLVEAELARVKNEYIKAEKNFRLAIETVGNTNFIQEEALIKERFGFYWLQRKQEDIAMMFLRKAYYDYRIWGAKGKLEHMHEVYSHYVKQEDMTSDLAHKTTLPSYTLHTHNTFESATTTTIMTTKMSSSSSKSGTSFLDFETLIKSTQTLSQEVNFEELMPKMMRVVMENAGAEKAFLIQNHGGELFVEAKGDLTQTESTQFLHQMVEDESNVVPTTLINYVVRTQQPLVLDNASEDEKYAKDVYMKTYKPKSVLCFPVMRKNELLCLFYLENNLTTGAFTPDRLQTLQMLSSQVSISLENAQLYQNLEEKVEERTLELHEKNKRITDSIRYAQTIQDAILPAQKILRDLFVEHFVIYRPKDIVSGDFYWVTHVENYTFAAAVDCTGHGVPGAFMSMVGNTLLTDIVGVKRIFDPAKILEMLHEGVRAALRQKDSDNTDGMDIAFCRIERQENWIEVTYSGAKRPLYYTSNGEIEKLKGDNLSIGGIVKKKGYVFTNQKAVLLAEDVIYLTSDGLIDQANPEKKKFGSTKFESLLKQFHKRPFKEQKEILSNQLDQHQLDAEQRDDITVLALRL</sequence>
<dbReference type="SUPFAM" id="SSF56112">
    <property type="entry name" value="Protein kinase-like (PK-like)"/>
    <property type="match status" value="1"/>
</dbReference>
<dbReference type="EMBL" id="CP003345">
    <property type="protein sequence ID" value="AFM06383.1"/>
    <property type="molecule type" value="Genomic_DNA"/>
</dbReference>
<dbReference type="Gene3D" id="3.40.50.300">
    <property type="entry name" value="P-loop containing nucleotide triphosphate hydrolases"/>
    <property type="match status" value="1"/>
</dbReference>
<dbReference type="PROSITE" id="PS50011">
    <property type="entry name" value="PROTEIN_KINASE_DOM"/>
    <property type="match status" value="1"/>
</dbReference>
<dbReference type="InterPro" id="IPR003018">
    <property type="entry name" value="GAF"/>
</dbReference>
<dbReference type="PANTHER" id="PTHR43642">
    <property type="entry name" value="HYBRID SIGNAL TRANSDUCTION HISTIDINE KINASE G"/>
    <property type="match status" value="1"/>
</dbReference>
<dbReference type="InterPro" id="IPR027417">
    <property type="entry name" value="P-loop_NTPase"/>
</dbReference>
<dbReference type="SMART" id="SM00220">
    <property type="entry name" value="S_TKc"/>
    <property type="match status" value="1"/>
</dbReference>
<dbReference type="PANTHER" id="PTHR43642:SF1">
    <property type="entry name" value="HYBRID SIGNAL TRANSDUCTION HISTIDINE KINASE G"/>
    <property type="match status" value="1"/>
</dbReference>
<gene>
    <name evidence="2" type="ordered locus">Fleli_4087</name>
</gene>
<dbReference type="eggNOG" id="COG3899">
    <property type="taxonomic scope" value="Bacteria"/>
</dbReference>
<dbReference type="SUPFAM" id="SSF55781">
    <property type="entry name" value="GAF domain-like"/>
    <property type="match status" value="1"/>
</dbReference>
<dbReference type="InterPro" id="IPR029016">
    <property type="entry name" value="GAF-like_dom_sf"/>
</dbReference>
<dbReference type="Proteomes" id="UP000006054">
    <property type="component" value="Chromosome"/>
</dbReference>
<organism evidence="2 3">
    <name type="scientific">Bernardetia litoralis (strain ATCC 23117 / DSM 6794 / NBRC 15988 / NCIMB 1366 / Fx l1 / Sio-4)</name>
    <name type="common">Flexibacter litoralis</name>
    <dbReference type="NCBI Taxonomy" id="880071"/>
    <lineage>
        <taxon>Bacteria</taxon>
        <taxon>Pseudomonadati</taxon>
        <taxon>Bacteroidota</taxon>
        <taxon>Cytophagia</taxon>
        <taxon>Cytophagales</taxon>
        <taxon>Bernardetiaceae</taxon>
        <taxon>Bernardetia</taxon>
    </lineage>
</organism>
<dbReference type="STRING" id="880071.Fleli_4087"/>
<dbReference type="Gene3D" id="1.10.510.10">
    <property type="entry name" value="Transferase(Phosphotransferase) domain 1"/>
    <property type="match status" value="1"/>
</dbReference>
<dbReference type="Pfam" id="PF00069">
    <property type="entry name" value="Pkinase"/>
    <property type="match status" value="1"/>
</dbReference>
<dbReference type="KEGG" id="fli:Fleli_4087"/>
<evidence type="ECO:0000313" key="3">
    <source>
        <dbReference type="Proteomes" id="UP000006054"/>
    </source>
</evidence>
<dbReference type="OrthoDB" id="9806704at2"/>
<dbReference type="InterPro" id="IPR041664">
    <property type="entry name" value="AAA_16"/>
</dbReference>
<dbReference type="eggNOG" id="COG2203">
    <property type="taxonomic scope" value="Bacteria"/>
</dbReference>
<dbReference type="GO" id="GO:0004672">
    <property type="term" value="F:protein kinase activity"/>
    <property type="evidence" value="ECO:0007669"/>
    <property type="project" value="InterPro"/>
</dbReference>
<name>I4AQZ8_BERLS</name>
<dbReference type="InterPro" id="IPR001932">
    <property type="entry name" value="PPM-type_phosphatase-like_dom"/>
</dbReference>
<dbReference type="InterPro" id="IPR011009">
    <property type="entry name" value="Kinase-like_dom_sf"/>
</dbReference>
<dbReference type="GO" id="GO:0005524">
    <property type="term" value="F:ATP binding"/>
    <property type="evidence" value="ECO:0007669"/>
    <property type="project" value="InterPro"/>
</dbReference>
<dbReference type="eggNOG" id="COG2208">
    <property type="taxonomic scope" value="Bacteria"/>
</dbReference>
<dbReference type="InterPro" id="IPR000719">
    <property type="entry name" value="Prot_kinase_dom"/>
</dbReference>
<dbReference type="HOGENOM" id="CLU_000445_34_2_10"/>
<dbReference type="InterPro" id="IPR053159">
    <property type="entry name" value="Hybrid_Histidine_Kinase"/>
</dbReference>
<dbReference type="RefSeq" id="WP_014799806.1">
    <property type="nucleotide sequence ID" value="NC_018018.1"/>
</dbReference>
<dbReference type="SMART" id="SM00331">
    <property type="entry name" value="PP2C_SIG"/>
    <property type="match status" value="1"/>
</dbReference>
<dbReference type="Pfam" id="PF13191">
    <property type="entry name" value="AAA_16"/>
    <property type="match status" value="1"/>
</dbReference>
<dbReference type="CDD" id="cd14014">
    <property type="entry name" value="STKc_PknB_like"/>
    <property type="match status" value="1"/>
</dbReference>
<dbReference type="Gene3D" id="3.60.40.10">
    <property type="entry name" value="PPM-type phosphatase domain"/>
    <property type="match status" value="1"/>
</dbReference>
<accession>I4AQZ8</accession>
<dbReference type="InterPro" id="IPR036457">
    <property type="entry name" value="PPM-type-like_dom_sf"/>
</dbReference>
<dbReference type="Pfam" id="PF01590">
    <property type="entry name" value="GAF"/>
    <property type="match status" value="1"/>
</dbReference>
<evidence type="ECO:0000313" key="2">
    <source>
        <dbReference type="EMBL" id="AFM06383.1"/>
    </source>
</evidence>
<keyword evidence="3" id="KW-1185">Reference proteome</keyword>
<feature type="domain" description="Protein kinase" evidence="1">
    <location>
        <begin position="5"/>
        <end position="266"/>
    </location>
</feature>
<protein>
    <submittedName>
        <fullName evidence="2">Putative ATPase</fullName>
    </submittedName>
</protein>
<dbReference type="eggNOG" id="COG0515">
    <property type="taxonomic scope" value="Bacteria"/>
</dbReference>
<dbReference type="PATRIC" id="fig|880071.3.peg.4088"/>
<proteinExistence type="predicted"/>
<dbReference type="Gene3D" id="3.30.450.40">
    <property type="match status" value="1"/>
</dbReference>
<dbReference type="Pfam" id="PF07228">
    <property type="entry name" value="SpoIIE"/>
    <property type="match status" value="1"/>
</dbReference>